<evidence type="ECO:0000313" key="6">
    <source>
        <dbReference type="Proteomes" id="UP000254266"/>
    </source>
</evidence>
<comment type="cofactor">
    <cofactor evidence="1">
        <name>Mg(2+)</name>
        <dbReference type="ChEBI" id="CHEBI:18420"/>
    </cofactor>
</comment>
<evidence type="ECO:0000256" key="3">
    <source>
        <dbReference type="ARBA" id="ARBA00034247"/>
    </source>
</evidence>
<dbReference type="Pfam" id="PF13682">
    <property type="entry name" value="CZB"/>
    <property type="match status" value="1"/>
</dbReference>
<dbReference type="SMART" id="SM00267">
    <property type="entry name" value="GGDEF"/>
    <property type="match status" value="1"/>
</dbReference>
<protein>
    <recommendedName>
        <fullName evidence="2">diguanylate cyclase</fullName>
        <ecNumber evidence="2">2.7.7.65</ecNumber>
    </recommendedName>
</protein>
<dbReference type="Gene3D" id="3.30.70.270">
    <property type="match status" value="1"/>
</dbReference>
<dbReference type="SUPFAM" id="SSF55073">
    <property type="entry name" value="Nucleotide cyclase"/>
    <property type="match status" value="1"/>
</dbReference>
<dbReference type="Pfam" id="PF00990">
    <property type="entry name" value="GGDEF"/>
    <property type="match status" value="1"/>
</dbReference>
<dbReference type="PANTHER" id="PTHR45138">
    <property type="entry name" value="REGULATORY COMPONENTS OF SENSORY TRANSDUCTION SYSTEM"/>
    <property type="match status" value="1"/>
</dbReference>
<dbReference type="EMBL" id="QFXC01000008">
    <property type="protein sequence ID" value="RDH84078.1"/>
    <property type="molecule type" value="Genomic_DNA"/>
</dbReference>
<dbReference type="FunFam" id="3.30.70.270:FF:000001">
    <property type="entry name" value="Diguanylate cyclase domain protein"/>
    <property type="match status" value="1"/>
</dbReference>
<dbReference type="NCBIfam" id="TIGR00254">
    <property type="entry name" value="GGDEF"/>
    <property type="match status" value="1"/>
</dbReference>
<keyword evidence="6" id="KW-1185">Reference proteome</keyword>
<dbReference type="InterPro" id="IPR050469">
    <property type="entry name" value="Diguanylate_Cyclase"/>
</dbReference>
<dbReference type="GO" id="GO:1902201">
    <property type="term" value="P:negative regulation of bacterial-type flagellum-dependent cell motility"/>
    <property type="evidence" value="ECO:0007669"/>
    <property type="project" value="TreeGrafter"/>
</dbReference>
<dbReference type="GO" id="GO:0043709">
    <property type="term" value="P:cell adhesion involved in single-species biofilm formation"/>
    <property type="evidence" value="ECO:0007669"/>
    <property type="project" value="TreeGrafter"/>
</dbReference>
<dbReference type="InterPro" id="IPR043128">
    <property type="entry name" value="Rev_trsase/Diguanyl_cyclase"/>
</dbReference>
<dbReference type="InterPro" id="IPR025991">
    <property type="entry name" value="Chemoreceptor_zinc-bind_dom"/>
</dbReference>
<evidence type="ECO:0000313" key="5">
    <source>
        <dbReference type="EMBL" id="RDH84078.1"/>
    </source>
</evidence>
<accession>A0A370DGN3</accession>
<dbReference type="InterPro" id="IPR029787">
    <property type="entry name" value="Nucleotide_cyclase"/>
</dbReference>
<dbReference type="InterPro" id="IPR000160">
    <property type="entry name" value="GGDEF_dom"/>
</dbReference>
<dbReference type="PANTHER" id="PTHR45138:SF9">
    <property type="entry name" value="DIGUANYLATE CYCLASE DGCM-RELATED"/>
    <property type="match status" value="1"/>
</dbReference>
<dbReference type="Proteomes" id="UP000254266">
    <property type="component" value="Unassembled WGS sequence"/>
</dbReference>
<evidence type="ECO:0000256" key="1">
    <source>
        <dbReference type="ARBA" id="ARBA00001946"/>
    </source>
</evidence>
<evidence type="ECO:0000256" key="2">
    <source>
        <dbReference type="ARBA" id="ARBA00012528"/>
    </source>
</evidence>
<name>A0A370DGN3_9GAMM</name>
<reference evidence="5 6" key="1">
    <citation type="journal article" date="2018" name="ISME J.">
        <title>Endosymbiont genomes yield clues of tubeworm success.</title>
        <authorList>
            <person name="Li Y."/>
            <person name="Liles M.R."/>
            <person name="Halanych K.M."/>
        </authorList>
    </citation>
    <scope>NUCLEOTIDE SEQUENCE [LARGE SCALE GENOMIC DNA]</scope>
    <source>
        <strain evidence="5">A1464</strain>
    </source>
</reference>
<dbReference type="PROSITE" id="PS50887">
    <property type="entry name" value="GGDEF"/>
    <property type="match status" value="1"/>
</dbReference>
<comment type="caution">
    <text evidence="5">The sequence shown here is derived from an EMBL/GenBank/DDBJ whole genome shotgun (WGS) entry which is preliminary data.</text>
</comment>
<sequence length="296" mass="34244">MNDNTSCQLTDRQLENIISELEIADINHLEWLKCVHSSIICNHEFEKDAISDDSHKLCRFGHWYYNDAPELLQSRPDFLAIDELHKVMHDAARQLAELHNNKASISKTEYEEFILKQRAFSKKLLRLRDSLRDNLLSFDPLTGLMTRGPFTHIISTELARVERANSSSCLAMIDIDYFKKINDTYGHLTGDRVLSSISQFLLHHIRSYDSICRYGGEEFLVCLPMTNSIQALEVMQRICFELEEHQIEHDDDISLKTTISIGIAEFKAGENYESCLKRADDMLYKAKHEGRNRVCV</sequence>
<evidence type="ECO:0000259" key="4">
    <source>
        <dbReference type="PROSITE" id="PS50887"/>
    </source>
</evidence>
<gene>
    <name evidence="5" type="ORF">DIZ80_08060</name>
</gene>
<comment type="catalytic activity">
    <reaction evidence="3">
        <text>2 GTP = 3',3'-c-di-GMP + 2 diphosphate</text>
        <dbReference type="Rhea" id="RHEA:24898"/>
        <dbReference type="ChEBI" id="CHEBI:33019"/>
        <dbReference type="ChEBI" id="CHEBI:37565"/>
        <dbReference type="ChEBI" id="CHEBI:58805"/>
        <dbReference type="EC" id="2.7.7.65"/>
    </reaction>
</comment>
<dbReference type="Gene3D" id="1.20.120.30">
    <property type="entry name" value="Aspartate receptor, ligand-binding domain"/>
    <property type="match status" value="1"/>
</dbReference>
<dbReference type="CDD" id="cd01949">
    <property type="entry name" value="GGDEF"/>
    <property type="match status" value="1"/>
</dbReference>
<dbReference type="GO" id="GO:0052621">
    <property type="term" value="F:diguanylate cyclase activity"/>
    <property type="evidence" value="ECO:0007669"/>
    <property type="project" value="UniProtKB-EC"/>
</dbReference>
<dbReference type="AlphaFoldDB" id="A0A370DGN3"/>
<feature type="domain" description="GGDEF" evidence="4">
    <location>
        <begin position="166"/>
        <end position="296"/>
    </location>
</feature>
<organism evidence="5 6">
    <name type="scientific">endosymbiont of Galathealinum brachiosum</name>
    <dbReference type="NCBI Taxonomy" id="2200906"/>
    <lineage>
        <taxon>Bacteria</taxon>
        <taxon>Pseudomonadati</taxon>
        <taxon>Pseudomonadota</taxon>
        <taxon>Gammaproteobacteria</taxon>
        <taxon>sulfur-oxidizing symbionts</taxon>
    </lineage>
</organism>
<dbReference type="GO" id="GO:0005886">
    <property type="term" value="C:plasma membrane"/>
    <property type="evidence" value="ECO:0007669"/>
    <property type="project" value="TreeGrafter"/>
</dbReference>
<proteinExistence type="predicted"/>
<dbReference type="EC" id="2.7.7.65" evidence="2"/>